<dbReference type="InterPro" id="IPR050121">
    <property type="entry name" value="Cytochrome_P450_monoxygenase"/>
</dbReference>
<organism evidence="10 11">
    <name type="scientific">Penicillium expansum</name>
    <name type="common">Blue mold rot fungus</name>
    <dbReference type="NCBI Taxonomy" id="27334"/>
    <lineage>
        <taxon>Eukaryota</taxon>
        <taxon>Fungi</taxon>
        <taxon>Dikarya</taxon>
        <taxon>Ascomycota</taxon>
        <taxon>Pezizomycotina</taxon>
        <taxon>Eurotiomycetes</taxon>
        <taxon>Eurotiomycetidae</taxon>
        <taxon>Eurotiales</taxon>
        <taxon>Aspergillaceae</taxon>
        <taxon>Penicillium</taxon>
    </lineage>
</organism>
<comment type="similarity">
    <text evidence="2 8">Belongs to the cytochrome P450 family.</text>
</comment>
<dbReference type="GO" id="GO:0043386">
    <property type="term" value="P:mycotoxin biosynthetic process"/>
    <property type="evidence" value="ECO:0007669"/>
    <property type="project" value="UniProtKB-ARBA"/>
</dbReference>
<sequence>MAGSIGSVIHQIISLVPFWFIAAWGLTVTVAFTLFRAYKDPLSKIPGPIFSRWTGVVETSYQVRGHRHDYVHSLHQKYGPIVRYAPGHIDVSDIDAVLIIHKVNKGYRKSDWYHSLAPPGVETLMNLTNPTVHTRWRRLLGGPFQDNYLQKLESVVAEKMATALSKMEEELEERGYIDVLKWWIYMALDVITELSYGASVNILEDEEENRYIMDYLEGLGPIHAVRTTMPFVITIANWLRFPIFNKLLNAGPRAAVWAVETIKAYKKLLTEENPKPTLFTPLFDKGDKGFTDTQITHLAGSNITAVRDKLVGEISQLPEGFKHNDVQNLPYLNCVIQESVRLYAAVPSVLPRAVPEGGVEISGYFIPEGTTISTQCYSLHRREDYFPNALQFDPERWVNPTKEMEEAYMGFGAGTRSCVGTNLAHTELRLGAANFFRKFPKARVSTKEGMNDDDMRQRAWVFTSPVGHRCLIDP</sequence>
<dbReference type="EMBL" id="JQFZ01000201">
    <property type="protein sequence ID" value="KGO55257.1"/>
    <property type="molecule type" value="Genomic_DNA"/>
</dbReference>
<dbReference type="GO" id="GO:0005506">
    <property type="term" value="F:iron ion binding"/>
    <property type="evidence" value="ECO:0007669"/>
    <property type="project" value="InterPro"/>
</dbReference>
<proteinExistence type="inferred from homology"/>
<dbReference type="GO" id="GO:0016705">
    <property type="term" value="F:oxidoreductase activity, acting on paired donors, with incorporation or reduction of molecular oxygen"/>
    <property type="evidence" value="ECO:0007669"/>
    <property type="project" value="InterPro"/>
</dbReference>
<dbReference type="Proteomes" id="UP000030143">
    <property type="component" value="Unassembled WGS sequence"/>
</dbReference>
<evidence type="ECO:0000256" key="9">
    <source>
        <dbReference type="SAM" id="Phobius"/>
    </source>
</evidence>
<evidence type="ECO:0000256" key="2">
    <source>
        <dbReference type="ARBA" id="ARBA00010617"/>
    </source>
</evidence>
<dbReference type="Gene3D" id="1.10.630.10">
    <property type="entry name" value="Cytochrome P450"/>
    <property type="match status" value="2"/>
</dbReference>
<reference evidence="10 11" key="1">
    <citation type="journal article" date="2015" name="Mol. Plant Microbe Interact.">
        <title>Genome, transcriptome, and functional analyses of Penicillium expansum provide new insights into secondary metabolism and pathogenicity.</title>
        <authorList>
            <person name="Ballester A.R."/>
            <person name="Marcet-Houben M."/>
            <person name="Levin E."/>
            <person name="Sela N."/>
            <person name="Selma-Lazaro C."/>
            <person name="Carmona L."/>
            <person name="Wisniewski M."/>
            <person name="Droby S."/>
            <person name="Gonzalez-Candelas L."/>
            <person name="Gabaldon T."/>
        </authorList>
    </citation>
    <scope>NUCLEOTIDE SEQUENCE [LARGE SCALE GENOMIC DNA]</scope>
    <source>
        <strain evidence="10 11">MD-8</strain>
    </source>
</reference>
<comment type="caution">
    <text evidence="10">The sequence shown here is derived from an EMBL/GenBank/DDBJ whole genome shotgun (WGS) entry which is preliminary data.</text>
</comment>
<gene>
    <name evidence="10" type="ORF">PEX2_028970</name>
</gene>
<dbReference type="InterPro" id="IPR002401">
    <property type="entry name" value="Cyt_P450_E_grp-I"/>
</dbReference>
<dbReference type="GeneID" id="27675591"/>
<dbReference type="InterPro" id="IPR036396">
    <property type="entry name" value="Cyt_P450_sf"/>
</dbReference>
<keyword evidence="11" id="KW-1185">Reference proteome</keyword>
<keyword evidence="5 8" id="KW-0560">Oxidoreductase</keyword>
<feature type="binding site" description="axial binding residue" evidence="7">
    <location>
        <position position="418"/>
    </location>
    <ligand>
        <name>heme</name>
        <dbReference type="ChEBI" id="CHEBI:30413"/>
    </ligand>
    <ligandPart>
        <name>Fe</name>
        <dbReference type="ChEBI" id="CHEBI:18248"/>
    </ligandPart>
</feature>
<dbReference type="GO" id="GO:0020037">
    <property type="term" value="F:heme binding"/>
    <property type="evidence" value="ECO:0007669"/>
    <property type="project" value="InterPro"/>
</dbReference>
<evidence type="ECO:0000313" key="10">
    <source>
        <dbReference type="EMBL" id="KGO55257.1"/>
    </source>
</evidence>
<dbReference type="InterPro" id="IPR017972">
    <property type="entry name" value="Cyt_P450_CS"/>
</dbReference>
<dbReference type="GO" id="GO:0004497">
    <property type="term" value="F:monooxygenase activity"/>
    <property type="evidence" value="ECO:0007669"/>
    <property type="project" value="UniProtKB-KW"/>
</dbReference>
<dbReference type="AlphaFoldDB" id="A0A0A2J151"/>
<dbReference type="RefSeq" id="XP_016597462.1">
    <property type="nucleotide sequence ID" value="XM_016740172.1"/>
</dbReference>
<dbReference type="SUPFAM" id="SSF48264">
    <property type="entry name" value="Cytochrome P450"/>
    <property type="match status" value="1"/>
</dbReference>
<dbReference type="HOGENOM" id="CLU_001570_14_2_1"/>
<dbReference type="PRINTS" id="PR00463">
    <property type="entry name" value="EP450I"/>
</dbReference>
<dbReference type="PROSITE" id="PS00086">
    <property type="entry name" value="CYTOCHROME_P450"/>
    <property type="match status" value="1"/>
</dbReference>
<protein>
    <submittedName>
        <fullName evidence="10">Cytochrome P450</fullName>
    </submittedName>
</protein>
<comment type="cofactor">
    <cofactor evidence="1 7">
        <name>heme</name>
        <dbReference type="ChEBI" id="CHEBI:30413"/>
    </cofactor>
</comment>
<feature type="transmembrane region" description="Helical" evidence="9">
    <location>
        <begin position="12"/>
        <end position="35"/>
    </location>
</feature>
<name>A0A0A2J151_PENEN</name>
<keyword evidence="9" id="KW-0472">Membrane</keyword>
<keyword evidence="9" id="KW-1133">Transmembrane helix</keyword>
<dbReference type="Pfam" id="PF00067">
    <property type="entry name" value="p450"/>
    <property type="match status" value="2"/>
</dbReference>
<dbReference type="InterPro" id="IPR001128">
    <property type="entry name" value="Cyt_P450"/>
</dbReference>
<keyword evidence="3 7" id="KW-0349">Heme</keyword>
<keyword evidence="8" id="KW-0503">Monooxygenase</keyword>
<keyword evidence="4 7" id="KW-0479">Metal-binding</keyword>
<evidence type="ECO:0000256" key="6">
    <source>
        <dbReference type="ARBA" id="ARBA00023004"/>
    </source>
</evidence>
<dbReference type="PANTHER" id="PTHR24305:SF96">
    <property type="entry name" value="CYTOCHROME P450 MONOOXYGENASE STCB-RELATED"/>
    <property type="match status" value="1"/>
</dbReference>
<dbReference type="VEuPathDB" id="FungiDB:PEXP_017360"/>
<keyword evidence="6 7" id="KW-0408">Iron</keyword>
<dbReference type="PANTHER" id="PTHR24305">
    <property type="entry name" value="CYTOCHROME P450"/>
    <property type="match status" value="1"/>
</dbReference>
<keyword evidence="9" id="KW-0812">Transmembrane</keyword>
<dbReference type="STRING" id="27334.A0A0A2J151"/>
<evidence type="ECO:0000256" key="1">
    <source>
        <dbReference type="ARBA" id="ARBA00001971"/>
    </source>
</evidence>
<evidence type="ECO:0000256" key="7">
    <source>
        <dbReference type="PIRSR" id="PIRSR602401-1"/>
    </source>
</evidence>
<evidence type="ECO:0000256" key="8">
    <source>
        <dbReference type="RuleBase" id="RU000461"/>
    </source>
</evidence>
<evidence type="ECO:0000256" key="4">
    <source>
        <dbReference type="ARBA" id="ARBA00022723"/>
    </source>
</evidence>
<evidence type="ECO:0000256" key="3">
    <source>
        <dbReference type="ARBA" id="ARBA00022617"/>
    </source>
</evidence>
<accession>A0A0A2J151</accession>
<evidence type="ECO:0000313" key="11">
    <source>
        <dbReference type="Proteomes" id="UP000030143"/>
    </source>
</evidence>
<evidence type="ECO:0000256" key="5">
    <source>
        <dbReference type="ARBA" id="ARBA00023002"/>
    </source>
</evidence>